<name>A0A6P3BWA9_9BURK</name>
<proteinExistence type="predicted"/>
<gene>
    <name evidence="1" type="ORF">BCO71171_06479</name>
</gene>
<dbReference type="RefSeq" id="WP_174976003.1">
    <property type="nucleotide sequence ID" value="NZ_CABVQT010000024.1"/>
</dbReference>
<reference evidence="1 2" key="1">
    <citation type="submission" date="2019-09" db="EMBL/GenBank/DDBJ databases">
        <authorList>
            <person name="Depoorter E."/>
        </authorList>
    </citation>
    <scope>NUCLEOTIDE SEQUENCE [LARGE SCALE GENOMIC DNA]</scope>
    <source>
        <strain evidence="1">R-71171</strain>
    </source>
</reference>
<evidence type="ECO:0000313" key="1">
    <source>
        <dbReference type="EMBL" id="VWD60295.1"/>
    </source>
</evidence>
<dbReference type="AlphaFoldDB" id="A0A6P3BWA9"/>
<evidence type="ECO:0000313" key="2">
    <source>
        <dbReference type="Proteomes" id="UP000494182"/>
    </source>
</evidence>
<sequence>MFYITRLCHNTANWQRPTGSATTETKSFFSMYGYGHEEWLFRSEWEIGGWQYGFLQGINDKNRRHSLLDSGINVADVLLYETPGRKSRRYVARIRHVEILTDEQASDVLAEYKERGWYETMLEEIDAVSGNRNAFGHEVWAPHVLNIRFRKEDVEWYPPGTFAKPGDPVLEYRRYTFIQLKTDAHFPEAINIRRVRAGQLTAPVQDTHFRGGGAPRECSPEHGKIQKALHEELKLEYPGAKIVFEQDFVDATVQTDTETIFYEIKSDLSTRKVLRLALGQLLEYAYYWDAPPEGNIRLVAVGRTELDTEGARYLRYLTEKFKLPFEYRQVKMPSNGSS</sequence>
<accession>A0A6P3BWA9</accession>
<dbReference type="Proteomes" id="UP000494182">
    <property type="component" value="Unassembled WGS sequence"/>
</dbReference>
<dbReference type="EMBL" id="CABVQT010000024">
    <property type="protein sequence ID" value="VWD60295.1"/>
    <property type="molecule type" value="Genomic_DNA"/>
</dbReference>
<protein>
    <submittedName>
        <fullName evidence="1">Uncharacterized protein</fullName>
    </submittedName>
</protein>
<organism evidence="1 2">
    <name type="scientific">Burkholderia contaminans</name>
    <dbReference type="NCBI Taxonomy" id="488447"/>
    <lineage>
        <taxon>Bacteria</taxon>
        <taxon>Pseudomonadati</taxon>
        <taxon>Pseudomonadota</taxon>
        <taxon>Betaproteobacteria</taxon>
        <taxon>Burkholderiales</taxon>
        <taxon>Burkholderiaceae</taxon>
        <taxon>Burkholderia</taxon>
        <taxon>Burkholderia cepacia complex</taxon>
    </lineage>
</organism>